<dbReference type="Proteomes" id="UP000030755">
    <property type="component" value="Unassembled WGS sequence"/>
</dbReference>
<dbReference type="HOGENOM" id="CLU_2868867_0_0_1"/>
<reference evidence="1 2" key="1">
    <citation type="journal article" date="2013" name="Curr. Biol.">
        <title>Shared signatures of parasitism and phylogenomics unite Cryptomycota and microsporidia.</title>
        <authorList>
            <person name="James T.Y."/>
            <person name="Pelin A."/>
            <person name="Bonen L."/>
            <person name="Ahrendt S."/>
            <person name="Sain D."/>
            <person name="Corradi N."/>
            <person name="Stajich J.E."/>
        </authorList>
    </citation>
    <scope>NUCLEOTIDE SEQUENCE [LARGE SCALE GENOMIC DNA]</scope>
    <source>
        <strain evidence="1 2">CSF55</strain>
    </source>
</reference>
<name>A0A075AXL9_ROZAC</name>
<accession>A0A075AXL9</accession>
<evidence type="ECO:0000313" key="2">
    <source>
        <dbReference type="Proteomes" id="UP000030755"/>
    </source>
</evidence>
<gene>
    <name evidence="1" type="ORF">O9G_006022</name>
</gene>
<sequence length="64" mass="7770">MSLQKHQTPLSGKFYSRHSPGWKMVVNDDKEKKNRAKNREYLKQKLKITKHLKQNRSMIRIYVK</sequence>
<dbReference type="EMBL" id="KE560891">
    <property type="protein sequence ID" value="EPZ35050.1"/>
    <property type="molecule type" value="Genomic_DNA"/>
</dbReference>
<proteinExistence type="predicted"/>
<dbReference type="AlphaFoldDB" id="A0A075AXL9"/>
<evidence type="ECO:0000313" key="1">
    <source>
        <dbReference type="EMBL" id="EPZ35050.1"/>
    </source>
</evidence>
<keyword evidence="2" id="KW-1185">Reference proteome</keyword>
<organism evidence="1 2">
    <name type="scientific">Rozella allomycis (strain CSF55)</name>
    <dbReference type="NCBI Taxonomy" id="988480"/>
    <lineage>
        <taxon>Eukaryota</taxon>
        <taxon>Fungi</taxon>
        <taxon>Fungi incertae sedis</taxon>
        <taxon>Cryptomycota</taxon>
        <taxon>Cryptomycota incertae sedis</taxon>
        <taxon>Rozella</taxon>
    </lineage>
</organism>
<protein>
    <submittedName>
        <fullName evidence="1">Uncharacterized protein</fullName>
    </submittedName>
</protein>